<keyword evidence="6 8" id="KW-0378">Hydrolase</keyword>
<proteinExistence type="inferred from homology"/>
<dbReference type="GO" id="GO:0046872">
    <property type="term" value="F:metal ion binding"/>
    <property type="evidence" value="ECO:0007669"/>
    <property type="project" value="UniProtKB-KW"/>
</dbReference>
<evidence type="ECO:0000313" key="12">
    <source>
        <dbReference type="Proteomes" id="UP000215196"/>
    </source>
</evidence>
<dbReference type="GO" id="GO:0019843">
    <property type="term" value="F:rRNA binding"/>
    <property type="evidence" value="ECO:0007669"/>
    <property type="project" value="UniProtKB-KW"/>
</dbReference>
<dbReference type="Pfam" id="PF14622">
    <property type="entry name" value="Ribonucleas_3_3"/>
    <property type="match status" value="1"/>
</dbReference>
<dbReference type="CDD" id="cd00593">
    <property type="entry name" value="RIBOc"/>
    <property type="match status" value="1"/>
</dbReference>
<keyword evidence="7 8" id="KW-0694">RNA-binding</keyword>
<comment type="catalytic activity">
    <reaction evidence="1 8">
        <text>Endonucleolytic cleavage to 5'-phosphomonoester.</text>
        <dbReference type="EC" id="3.1.26.3"/>
    </reaction>
</comment>
<dbReference type="RefSeq" id="WP_095071496.1">
    <property type="nucleotide sequence ID" value="NZ_LT906465.1"/>
</dbReference>
<comment type="subunit">
    <text evidence="8">Homodimer.</text>
</comment>
<dbReference type="GO" id="GO:0005737">
    <property type="term" value="C:cytoplasm"/>
    <property type="evidence" value="ECO:0007669"/>
    <property type="project" value="UniProtKB-SubCell"/>
</dbReference>
<feature type="binding site" evidence="8">
    <location>
        <position position="132"/>
    </location>
    <ligand>
        <name>Mg(2+)</name>
        <dbReference type="ChEBI" id="CHEBI:18420"/>
    </ligand>
</feature>
<dbReference type="PANTHER" id="PTHR11207:SF0">
    <property type="entry name" value="RIBONUCLEASE 3"/>
    <property type="match status" value="1"/>
</dbReference>
<reference evidence="11 12" key="1">
    <citation type="submission" date="2017-06" db="EMBL/GenBank/DDBJ databases">
        <authorList>
            <consortium name="Pathogen Informatics"/>
        </authorList>
    </citation>
    <scope>NUCLEOTIDE SEQUENCE [LARGE SCALE GENOMIC DNA]</scope>
    <source>
        <strain evidence="11 12">NCTC13490</strain>
    </source>
</reference>
<dbReference type="Proteomes" id="UP000215196">
    <property type="component" value="Chromosome 1"/>
</dbReference>
<dbReference type="InterPro" id="IPR036389">
    <property type="entry name" value="RNase_III_sf"/>
</dbReference>
<gene>
    <name evidence="8 11" type="primary">rnc</name>
    <name evidence="11" type="ORF">SAMEA4412677_01251</name>
</gene>
<evidence type="ECO:0000256" key="2">
    <source>
        <dbReference type="ARBA" id="ARBA00010183"/>
    </source>
</evidence>
<dbReference type="AlphaFoldDB" id="A0A239XBH3"/>
<keyword evidence="8" id="KW-0963">Cytoplasm</keyword>
<dbReference type="PROSITE" id="PS00517">
    <property type="entry name" value="RNASE_3_1"/>
    <property type="match status" value="1"/>
</dbReference>
<dbReference type="PROSITE" id="PS50142">
    <property type="entry name" value="RNASE_3_2"/>
    <property type="match status" value="1"/>
</dbReference>
<dbReference type="Gene3D" id="3.30.160.20">
    <property type="match status" value="1"/>
</dbReference>
<evidence type="ECO:0000256" key="8">
    <source>
        <dbReference type="HAMAP-Rule" id="MF_00104"/>
    </source>
</evidence>
<feature type="binding site" evidence="8">
    <location>
        <position position="64"/>
    </location>
    <ligand>
        <name>Mg(2+)</name>
        <dbReference type="ChEBI" id="CHEBI:18420"/>
    </ligand>
</feature>
<dbReference type="SUPFAM" id="SSF69065">
    <property type="entry name" value="RNase III domain-like"/>
    <property type="match status" value="1"/>
</dbReference>
<evidence type="ECO:0000256" key="4">
    <source>
        <dbReference type="ARBA" id="ARBA00022722"/>
    </source>
</evidence>
<evidence type="ECO:0000259" key="10">
    <source>
        <dbReference type="PROSITE" id="PS50142"/>
    </source>
</evidence>
<keyword evidence="8" id="KW-0819">tRNA processing</keyword>
<dbReference type="EMBL" id="LT906465">
    <property type="protein sequence ID" value="SNV43404.1"/>
    <property type="molecule type" value="Genomic_DNA"/>
</dbReference>
<keyword evidence="8" id="KW-0699">rRNA-binding</keyword>
<comment type="cofactor">
    <cofactor evidence="8">
        <name>Mg(2+)</name>
        <dbReference type="ChEBI" id="CHEBI:18420"/>
    </cofactor>
</comment>
<dbReference type="GO" id="GO:0004525">
    <property type="term" value="F:ribonuclease III activity"/>
    <property type="evidence" value="ECO:0007669"/>
    <property type="project" value="UniProtKB-UniRule"/>
</dbReference>
<comment type="function">
    <text evidence="8">Digests double-stranded RNA. Involved in the processing of primary rRNA transcript to yield the immediate precursors to the large and small rRNAs (23S and 16S). Processes some mRNAs, and tRNAs when they are encoded in the rRNA operon. Processes pre-crRNA and tracrRNA of type II CRISPR loci if present in the organism.</text>
</comment>
<accession>A0A239XBH3</accession>
<dbReference type="KEGG" id="ctak:4412677_01251"/>
<dbReference type="GO" id="GO:0006397">
    <property type="term" value="P:mRNA processing"/>
    <property type="evidence" value="ECO:0007669"/>
    <property type="project" value="UniProtKB-UniRule"/>
</dbReference>
<sequence length="253" mass="28960">MELQKYFSKFLLKRRKYLSEKDLMLSTGISKIIGQNIQNITLYQEAFSLKVSSSKKAKNYERLEFLGDSILGSIISCYLFEAYPAANEGYLTQMKSKIVNRKNLNKIGDDLKLTSFIQNEGSSILSENISGNLFEALIGAVYLDIGYEACENIVLQKLLTADEILKLENKIVSYKGLLLEWSQKRKVQLRYETCEEEHGNKNTVFRSFVWLGDEKISNATETSKKKAEEKAAQRAFYTLNKKENILEKPKTVS</sequence>
<dbReference type="Pfam" id="PF00035">
    <property type="entry name" value="dsrm"/>
    <property type="match status" value="1"/>
</dbReference>
<dbReference type="SMART" id="SM00358">
    <property type="entry name" value="DSRM"/>
    <property type="match status" value="1"/>
</dbReference>
<dbReference type="EC" id="3.1.26.3" evidence="8"/>
<name>A0A239XBH3_9FLAO</name>
<evidence type="ECO:0000256" key="6">
    <source>
        <dbReference type="ARBA" id="ARBA00022801"/>
    </source>
</evidence>
<dbReference type="SMART" id="SM00535">
    <property type="entry name" value="RIBOc"/>
    <property type="match status" value="1"/>
</dbReference>
<evidence type="ECO:0000256" key="1">
    <source>
        <dbReference type="ARBA" id="ARBA00000109"/>
    </source>
</evidence>
<organism evidence="11 12">
    <name type="scientific">Chryseobacterium taklimakanense</name>
    <dbReference type="NCBI Taxonomy" id="536441"/>
    <lineage>
        <taxon>Bacteria</taxon>
        <taxon>Pseudomonadati</taxon>
        <taxon>Bacteroidota</taxon>
        <taxon>Flavobacteriia</taxon>
        <taxon>Flavobacteriales</taxon>
        <taxon>Weeksellaceae</taxon>
        <taxon>Chryseobacterium group</taxon>
        <taxon>Chryseobacterium</taxon>
    </lineage>
</organism>
<dbReference type="GO" id="GO:0010468">
    <property type="term" value="P:regulation of gene expression"/>
    <property type="evidence" value="ECO:0007669"/>
    <property type="project" value="TreeGrafter"/>
</dbReference>
<dbReference type="GO" id="GO:0003725">
    <property type="term" value="F:double-stranded RNA binding"/>
    <property type="evidence" value="ECO:0007669"/>
    <property type="project" value="TreeGrafter"/>
</dbReference>
<dbReference type="InterPro" id="IPR000999">
    <property type="entry name" value="RNase_III_dom"/>
</dbReference>
<keyword evidence="5 8" id="KW-0255">Endonuclease</keyword>
<keyword evidence="12" id="KW-1185">Reference proteome</keyword>
<dbReference type="Gene3D" id="1.10.1520.10">
    <property type="entry name" value="Ribonuclease III domain"/>
    <property type="match status" value="1"/>
</dbReference>
<dbReference type="SUPFAM" id="SSF54768">
    <property type="entry name" value="dsRNA-binding domain-like"/>
    <property type="match status" value="1"/>
</dbReference>
<feature type="active site" evidence="8">
    <location>
        <position position="135"/>
    </location>
</feature>
<keyword evidence="8" id="KW-0698">rRNA processing</keyword>
<keyword evidence="8" id="KW-0460">Magnesium</keyword>
<dbReference type="PROSITE" id="PS50137">
    <property type="entry name" value="DS_RBD"/>
    <property type="match status" value="1"/>
</dbReference>
<keyword evidence="8" id="KW-0479">Metal-binding</keyword>
<feature type="active site" evidence="8">
    <location>
        <position position="68"/>
    </location>
</feature>
<dbReference type="GO" id="GO:0006364">
    <property type="term" value="P:rRNA processing"/>
    <property type="evidence" value="ECO:0007669"/>
    <property type="project" value="UniProtKB-UniRule"/>
</dbReference>
<evidence type="ECO:0000313" key="11">
    <source>
        <dbReference type="EMBL" id="SNV43404.1"/>
    </source>
</evidence>
<dbReference type="InterPro" id="IPR011907">
    <property type="entry name" value="RNase_III"/>
</dbReference>
<dbReference type="NCBIfam" id="TIGR02191">
    <property type="entry name" value="RNaseIII"/>
    <property type="match status" value="1"/>
</dbReference>
<keyword evidence="4 8" id="KW-0540">Nuclease</keyword>
<comment type="subcellular location">
    <subcellularLocation>
        <location evidence="8">Cytoplasm</location>
    </subcellularLocation>
</comment>
<feature type="domain" description="DRBM" evidence="9">
    <location>
        <begin position="173"/>
        <end position="241"/>
    </location>
</feature>
<dbReference type="HAMAP" id="MF_00104">
    <property type="entry name" value="RNase_III"/>
    <property type="match status" value="1"/>
</dbReference>
<keyword evidence="3 8" id="KW-0507">mRNA processing</keyword>
<feature type="domain" description="RNase III" evidence="10">
    <location>
        <begin position="26"/>
        <end position="146"/>
    </location>
</feature>
<evidence type="ECO:0000256" key="3">
    <source>
        <dbReference type="ARBA" id="ARBA00022664"/>
    </source>
</evidence>
<evidence type="ECO:0000256" key="5">
    <source>
        <dbReference type="ARBA" id="ARBA00022759"/>
    </source>
</evidence>
<dbReference type="GO" id="GO:0008033">
    <property type="term" value="P:tRNA processing"/>
    <property type="evidence" value="ECO:0007669"/>
    <property type="project" value="UniProtKB-KW"/>
</dbReference>
<dbReference type="PANTHER" id="PTHR11207">
    <property type="entry name" value="RIBONUCLEASE III"/>
    <property type="match status" value="1"/>
</dbReference>
<evidence type="ECO:0000259" key="9">
    <source>
        <dbReference type="PROSITE" id="PS50137"/>
    </source>
</evidence>
<protein>
    <recommendedName>
        <fullName evidence="8">Ribonuclease 3</fullName>
        <ecNumber evidence="8">3.1.26.3</ecNumber>
    </recommendedName>
    <alternativeName>
        <fullName evidence="8">Ribonuclease III</fullName>
        <shortName evidence="8">RNase III</shortName>
    </alternativeName>
</protein>
<dbReference type="InterPro" id="IPR014720">
    <property type="entry name" value="dsRBD_dom"/>
</dbReference>
<feature type="binding site" evidence="8">
    <location>
        <position position="135"/>
    </location>
    <ligand>
        <name>Mg(2+)</name>
        <dbReference type="ChEBI" id="CHEBI:18420"/>
    </ligand>
</feature>
<evidence type="ECO:0000256" key="7">
    <source>
        <dbReference type="ARBA" id="ARBA00022884"/>
    </source>
</evidence>
<comment type="similarity">
    <text evidence="2">Belongs to the ribonuclease III family.</text>
</comment>